<sequence>MGAITENQTLVLEQKYFRLSHNLIETLIDAINDNSSEFIRNNVSKCALAWFEANFTKRAQSLLAKRVLPVIGQALLFYDAVTASESLAQSSGVIWDVSRKEEWLLNFEFSHCVMQNRLNQYYEDDTYCYSVYQDEGDGRVYAQQYHHGLLATDASFEPGNRSLTSEYPAIPVDFYSDIKVGKKDHWMTYSTSIEAPRYSVPMESHTNTSGNENSEGYTVDRFFSEPLQDLNGEWHSLLQKMQYKSESAERTDIYYPEARYDLYGTPLSIISERQSYDPVTDTFSRQLFSEPVQDKNEHWIALLNYTETQHPSYDSFTRYAPAQDNDGEWKAHTLEYQHRSFTQNSEHHDEYFHQLQQNHAGQWVSLLHRSRVINQRGENLRENYEPTQDSDGNWHAHPKEKRTRSIHSSAETESLERYYPPEQDNKGYYSSSLEVKTYSSSSSRSKTQYSAPKQISADRFDSYPIYSESFNGARAVITHYYPAEVGSNGEVYSLCEEVVDYYDFDNGGIRTRTDCGAPVARDGGYVNSQRVVTYYCFPYTGRVSSRATYRADGSSNSSEPNDCD</sequence>
<evidence type="ECO:0000313" key="2">
    <source>
        <dbReference type="EMBL" id="NLS14724.1"/>
    </source>
</evidence>
<name>A0A7X8YIH3_9VIBR</name>
<organism evidence="2 3">
    <name type="scientific">Vibrio agarilyticus</name>
    <dbReference type="NCBI Taxonomy" id="2726741"/>
    <lineage>
        <taxon>Bacteria</taxon>
        <taxon>Pseudomonadati</taxon>
        <taxon>Pseudomonadota</taxon>
        <taxon>Gammaproteobacteria</taxon>
        <taxon>Vibrionales</taxon>
        <taxon>Vibrionaceae</taxon>
        <taxon>Vibrio</taxon>
    </lineage>
</organism>
<comment type="caution">
    <text evidence="2">The sequence shown here is derived from an EMBL/GenBank/DDBJ whole genome shotgun (WGS) entry which is preliminary data.</text>
</comment>
<gene>
    <name evidence="2" type="ORF">HGP28_17845</name>
</gene>
<dbReference type="RefSeq" id="WP_168837814.1">
    <property type="nucleotide sequence ID" value="NZ_JABAIK010000027.1"/>
</dbReference>
<feature type="compositionally biased region" description="Basic residues" evidence="1">
    <location>
        <begin position="396"/>
        <end position="405"/>
    </location>
</feature>
<feature type="region of interest" description="Disordered" evidence="1">
    <location>
        <begin position="382"/>
        <end position="423"/>
    </location>
</feature>
<reference evidence="2 3" key="1">
    <citation type="submission" date="2020-04" db="EMBL/GenBank/DDBJ databases">
        <title>Vibrio sp. SM6, a novel species isolated from seawater.</title>
        <authorList>
            <person name="Wang X."/>
        </authorList>
    </citation>
    <scope>NUCLEOTIDE SEQUENCE [LARGE SCALE GENOMIC DNA]</scope>
    <source>
        <strain evidence="2 3">SM6</strain>
    </source>
</reference>
<dbReference type="AlphaFoldDB" id="A0A7X8YIH3"/>
<keyword evidence="3" id="KW-1185">Reference proteome</keyword>
<dbReference type="EMBL" id="JABAIK010000027">
    <property type="protein sequence ID" value="NLS14724.1"/>
    <property type="molecule type" value="Genomic_DNA"/>
</dbReference>
<dbReference type="Proteomes" id="UP000535589">
    <property type="component" value="Unassembled WGS sequence"/>
</dbReference>
<proteinExistence type="predicted"/>
<evidence type="ECO:0000256" key="1">
    <source>
        <dbReference type="SAM" id="MobiDB-lite"/>
    </source>
</evidence>
<protein>
    <submittedName>
        <fullName evidence="2">Uncharacterized protein</fullName>
    </submittedName>
</protein>
<accession>A0A7X8YIH3</accession>
<evidence type="ECO:0000313" key="3">
    <source>
        <dbReference type="Proteomes" id="UP000535589"/>
    </source>
</evidence>